<sequence>MESYYLFSNGDLKRKDNVVRLTRQDGKYKDLKIELTRDIFLFGEVSMNTKCLNFLSQNNIPLHLFNYYGYYTGSFYPREANVSGKLLIRQVAAQTDKKKRLELAQKFVQGAARNCYRNLSYYHGRHKDVGEAMNQMKALIKLIPRTNDVQELMGVEGNLHAIYYSAWPAIFNIDTGFTTRVRRPPDNMVNTLLSFLNMLTYSVCLSEIYVSQLNPTISYLHVPSERRFSLSLDISEIFKPLLVDRLIFTCVNKQIVTESDFENGSNNCYLKQGAQRKILEQFDQKLKQTIMYEPLGRNVSYRYLIRLECYKLIKDLLHDEPYKPFTMGW</sequence>
<feature type="binding site" evidence="9">
    <location>
        <position position="156"/>
    </location>
    <ligand>
        <name>Mn(2+)</name>
        <dbReference type="ChEBI" id="CHEBI:29035"/>
    </ligand>
</feature>
<reference evidence="10 11" key="1">
    <citation type="journal article" date="2015" name="Genome Announc.">
        <title>Expanding the biotechnology potential of lactobacilli through comparative genomics of 213 strains and associated genera.</title>
        <authorList>
            <person name="Sun Z."/>
            <person name="Harris H.M."/>
            <person name="McCann A."/>
            <person name="Guo C."/>
            <person name="Argimon S."/>
            <person name="Zhang W."/>
            <person name="Yang X."/>
            <person name="Jeffery I.B."/>
            <person name="Cooney J.C."/>
            <person name="Kagawa T.F."/>
            <person name="Liu W."/>
            <person name="Song Y."/>
            <person name="Salvetti E."/>
            <person name="Wrobel A."/>
            <person name="Rasinkangas P."/>
            <person name="Parkhill J."/>
            <person name="Rea M.C."/>
            <person name="O'Sullivan O."/>
            <person name="Ritari J."/>
            <person name="Douillard F.P."/>
            <person name="Paul Ross R."/>
            <person name="Yang R."/>
            <person name="Briner A.E."/>
            <person name="Felis G.E."/>
            <person name="de Vos W.M."/>
            <person name="Barrangou R."/>
            <person name="Klaenhammer T.R."/>
            <person name="Caufield P.W."/>
            <person name="Cui Y."/>
            <person name="Zhang H."/>
            <person name="O'Toole P.W."/>
        </authorList>
    </citation>
    <scope>NUCLEOTIDE SEQUENCE [LARGE SCALE GENOMIC DNA]</scope>
    <source>
        <strain evidence="10 11">DSM 20335</strain>
    </source>
</reference>
<comment type="similarity">
    <text evidence="9">Belongs to the CRISPR-associated endonuclease Cas1 family.</text>
</comment>
<evidence type="ECO:0000256" key="8">
    <source>
        <dbReference type="ARBA" id="ARBA00023211"/>
    </source>
</evidence>
<proteinExistence type="inferred from homology"/>
<keyword evidence="7 9" id="KW-0238">DNA-binding</keyword>
<dbReference type="Gene3D" id="1.20.120.920">
    <property type="entry name" value="CRISPR-associated endonuclease Cas1, C-terminal domain"/>
    <property type="match status" value="1"/>
</dbReference>
<dbReference type="NCBIfam" id="TIGR00287">
    <property type="entry name" value="cas1"/>
    <property type="match status" value="1"/>
</dbReference>
<keyword evidence="3 9" id="KW-0255">Endonuclease</keyword>
<comment type="subunit">
    <text evidence="9">Homodimer, forms a heterotetramer with a Cas2 homodimer.</text>
</comment>
<evidence type="ECO:0000256" key="5">
    <source>
        <dbReference type="ARBA" id="ARBA00022842"/>
    </source>
</evidence>
<dbReference type="NCBIfam" id="TIGR03641">
    <property type="entry name" value="cas1_HMARI"/>
    <property type="match status" value="1"/>
</dbReference>
<dbReference type="Gene3D" id="3.100.10.20">
    <property type="entry name" value="CRISPR-associated endonuclease Cas1, N-terminal domain"/>
    <property type="match status" value="1"/>
</dbReference>
<dbReference type="CDD" id="cd09722">
    <property type="entry name" value="Cas1_I-B"/>
    <property type="match status" value="1"/>
</dbReference>
<dbReference type="AlphaFoldDB" id="A0A0R2BI79"/>
<dbReference type="Proteomes" id="UP000051813">
    <property type="component" value="Unassembled WGS sequence"/>
</dbReference>
<keyword evidence="11" id="KW-1185">Reference proteome</keyword>
<dbReference type="GO" id="GO:0046872">
    <property type="term" value="F:metal ion binding"/>
    <property type="evidence" value="ECO:0007669"/>
    <property type="project" value="UniProtKB-UniRule"/>
</dbReference>
<keyword evidence="2 9" id="KW-0479">Metal-binding</keyword>
<dbReference type="OrthoDB" id="9803119at2"/>
<dbReference type="GO" id="GO:0016787">
    <property type="term" value="F:hydrolase activity"/>
    <property type="evidence" value="ECO:0007669"/>
    <property type="project" value="UniProtKB-KW"/>
</dbReference>
<dbReference type="PATRIC" id="fig|1423738.3.peg.184"/>
<evidence type="ECO:0000256" key="9">
    <source>
        <dbReference type="HAMAP-Rule" id="MF_01470"/>
    </source>
</evidence>
<accession>A0A0R2BI79</accession>
<dbReference type="HAMAP" id="MF_01470">
    <property type="entry name" value="Cas1"/>
    <property type="match status" value="1"/>
</dbReference>
<dbReference type="PANTHER" id="PTHR43219">
    <property type="entry name" value="CRISPR-ASSOCIATED ENDONUCLEASE CAS1"/>
    <property type="match status" value="1"/>
</dbReference>
<feature type="binding site" evidence="9">
    <location>
        <position position="221"/>
    </location>
    <ligand>
        <name>Mn(2+)</name>
        <dbReference type="ChEBI" id="CHEBI:29035"/>
    </ligand>
</feature>
<dbReference type="PANTHER" id="PTHR43219:SF1">
    <property type="entry name" value="CRISPR-ASSOCIATED ENDONUCLEASE CAS1"/>
    <property type="match status" value="1"/>
</dbReference>
<keyword evidence="6 9" id="KW-0051">Antiviral defense</keyword>
<dbReference type="STRING" id="1423738.FC84_GL000182"/>
<organism evidence="10 11">
    <name type="scientific">Lapidilactobacillus dextrinicus DSM 20335</name>
    <dbReference type="NCBI Taxonomy" id="1423738"/>
    <lineage>
        <taxon>Bacteria</taxon>
        <taxon>Bacillati</taxon>
        <taxon>Bacillota</taxon>
        <taxon>Bacilli</taxon>
        <taxon>Lactobacillales</taxon>
        <taxon>Lactobacillaceae</taxon>
        <taxon>Lapidilactobacillus</taxon>
    </lineage>
</organism>
<dbReference type="EMBL" id="AYYK01000008">
    <property type="protein sequence ID" value="KRM79025.1"/>
    <property type="molecule type" value="Genomic_DNA"/>
</dbReference>
<dbReference type="EC" id="3.1.-.-" evidence="9"/>
<dbReference type="GO" id="GO:0051607">
    <property type="term" value="P:defense response to virus"/>
    <property type="evidence" value="ECO:0007669"/>
    <property type="project" value="UniProtKB-UniRule"/>
</dbReference>
<dbReference type="Pfam" id="PF01867">
    <property type="entry name" value="Cas_Cas1"/>
    <property type="match status" value="1"/>
</dbReference>
<keyword evidence="4 9" id="KW-0378">Hydrolase</keyword>
<keyword evidence="5 9" id="KW-0460">Magnesium</keyword>
<dbReference type="InterPro" id="IPR019858">
    <property type="entry name" value="CRISPR-assoc_Cas1_HMARI/TNEAP"/>
</dbReference>
<dbReference type="InterPro" id="IPR042206">
    <property type="entry name" value="CRISPR-assoc_Cas1_C"/>
</dbReference>
<dbReference type="RefSeq" id="WP_057756570.1">
    <property type="nucleotide sequence ID" value="NZ_AYYK01000008.1"/>
</dbReference>
<protein>
    <recommendedName>
        <fullName evidence="9">CRISPR-associated endonuclease Cas1</fullName>
        <ecNumber evidence="9">3.1.-.-</ecNumber>
    </recommendedName>
</protein>
<dbReference type="GO" id="GO:0004520">
    <property type="term" value="F:DNA endonuclease activity"/>
    <property type="evidence" value="ECO:0007669"/>
    <property type="project" value="InterPro"/>
</dbReference>
<evidence type="ECO:0000256" key="7">
    <source>
        <dbReference type="ARBA" id="ARBA00023125"/>
    </source>
</evidence>
<evidence type="ECO:0000256" key="1">
    <source>
        <dbReference type="ARBA" id="ARBA00022722"/>
    </source>
</evidence>
<dbReference type="InterPro" id="IPR042211">
    <property type="entry name" value="CRISPR-assoc_Cas1_N"/>
</dbReference>
<evidence type="ECO:0000256" key="2">
    <source>
        <dbReference type="ARBA" id="ARBA00022723"/>
    </source>
</evidence>
<evidence type="ECO:0000256" key="6">
    <source>
        <dbReference type="ARBA" id="ARBA00023118"/>
    </source>
</evidence>
<gene>
    <name evidence="9" type="primary">cas1</name>
    <name evidence="10" type="ORF">FC84_GL000182</name>
</gene>
<keyword evidence="8 9" id="KW-0464">Manganese</keyword>
<name>A0A0R2BI79_9LACO</name>
<dbReference type="GO" id="GO:0043571">
    <property type="term" value="P:maintenance of CRISPR repeat elements"/>
    <property type="evidence" value="ECO:0007669"/>
    <property type="project" value="UniProtKB-UniRule"/>
</dbReference>
<keyword evidence="1 9" id="KW-0540">Nuclease</keyword>
<comment type="function">
    <text evidence="9">CRISPR (clustered regularly interspaced short palindromic repeat), is an adaptive immune system that provides protection against mobile genetic elements (viruses, transposable elements and conjugative plasmids). CRISPR clusters contain spacers, sequences complementary to antecedent mobile elements, and target invading nucleic acids. CRISPR clusters are transcribed and processed into CRISPR RNA (crRNA). Acts as a dsDNA endonuclease. Involved in the integration of spacer DNA into the CRISPR cassette.</text>
</comment>
<feature type="binding site" evidence="9">
    <location>
        <position position="236"/>
    </location>
    <ligand>
        <name>Mn(2+)</name>
        <dbReference type="ChEBI" id="CHEBI:29035"/>
    </ligand>
</feature>
<evidence type="ECO:0000313" key="11">
    <source>
        <dbReference type="Proteomes" id="UP000051813"/>
    </source>
</evidence>
<evidence type="ECO:0000256" key="3">
    <source>
        <dbReference type="ARBA" id="ARBA00022759"/>
    </source>
</evidence>
<evidence type="ECO:0000313" key="10">
    <source>
        <dbReference type="EMBL" id="KRM79025.1"/>
    </source>
</evidence>
<evidence type="ECO:0000256" key="4">
    <source>
        <dbReference type="ARBA" id="ARBA00022801"/>
    </source>
</evidence>
<comment type="caution">
    <text evidence="10">The sequence shown here is derived from an EMBL/GenBank/DDBJ whole genome shotgun (WGS) entry which is preliminary data.</text>
</comment>
<dbReference type="GO" id="GO:0003677">
    <property type="term" value="F:DNA binding"/>
    <property type="evidence" value="ECO:0007669"/>
    <property type="project" value="UniProtKB-KW"/>
</dbReference>
<comment type="cofactor">
    <cofactor evidence="9">
        <name>Mg(2+)</name>
        <dbReference type="ChEBI" id="CHEBI:18420"/>
    </cofactor>
    <cofactor evidence="9">
        <name>Mn(2+)</name>
        <dbReference type="ChEBI" id="CHEBI:29035"/>
    </cofactor>
</comment>
<dbReference type="InterPro" id="IPR002729">
    <property type="entry name" value="CRISPR-assoc_Cas1"/>
</dbReference>